<evidence type="ECO:0000259" key="1">
    <source>
        <dbReference type="PROSITE" id="PS51186"/>
    </source>
</evidence>
<evidence type="ECO:0000313" key="2">
    <source>
        <dbReference type="EMBL" id="MFC3852898.1"/>
    </source>
</evidence>
<feature type="domain" description="N-acetyltransferase" evidence="1">
    <location>
        <begin position="19"/>
        <end position="179"/>
    </location>
</feature>
<comment type="caution">
    <text evidence="2">The sequence shown here is derived from an EMBL/GenBank/DDBJ whole genome shotgun (WGS) entry which is preliminary data.</text>
</comment>
<gene>
    <name evidence="2" type="ORF">ACFOOG_08650</name>
</gene>
<evidence type="ECO:0000313" key="3">
    <source>
        <dbReference type="Proteomes" id="UP001595617"/>
    </source>
</evidence>
<dbReference type="Proteomes" id="UP001595617">
    <property type="component" value="Unassembled WGS sequence"/>
</dbReference>
<dbReference type="InterPro" id="IPR000182">
    <property type="entry name" value="GNAT_dom"/>
</dbReference>
<dbReference type="InterPro" id="IPR016181">
    <property type="entry name" value="Acyl_CoA_acyltransferase"/>
</dbReference>
<dbReference type="Pfam" id="PF13302">
    <property type="entry name" value="Acetyltransf_3"/>
    <property type="match status" value="1"/>
</dbReference>
<organism evidence="2 3">
    <name type="scientific">Saccharospirillum mangrovi</name>
    <dbReference type="NCBI Taxonomy" id="2161747"/>
    <lineage>
        <taxon>Bacteria</taxon>
        <taxon>Pseudomonadati</taxon>
        <taxon>Pseudomonadota</taxon>
        <taxon>Gammaproteobacteria</taxon>
        <taxon>Oceanospirillales</taxon>
        <taxon>Saccharospirillaceae</taxon>
        <taxon>Saccharospirillum</taxon>
    </lineage>
</organism>
<dbReference type="SUPFAM" id="SSF55729">
    <property type="entry name" value="Acyl-CoA N-acyltransferases (Nat)"/>
    <property type="match status" value="1"/>
</dbReference>
<reference evidence="3" key="1">
    <citation type="journal article" date="2019" name="Int. J. Syst. Evol. Microbiol.">
        <title>The Global Catalogue of Microorganisms (GCM) 10K type strain sequencing project: providing services to taxonomists for standard genome sequencing and annotation.</title>
        <authorList>
            <consortium name="The Broad Institute Genomics Platform"/>
            <consortium name="The Broad Institute Genome Sequencing Center for Infectious Disease"/>
            <person name="Wu L."/>
            <person name="Ma J."/>
        </authorList>
    </citation>
    <scope>NUCLEOTIDE SEQUENCE [LARGE SCALE GENOMIC DNA]</scope>
    <source>
        <strain evidence="3">IBRC 10765</strain>
    </source>
</reference>
<sequence>MVDVGDIQLRPAVIADRRQIFEALARSDLTDVLLSHPSQLYTPLLSYEDFCSDYQDHYFDGSRPELGRCFIIEHAGEAVGQVSYNDVDPASGFVELDIWMFGSQFAGKGFGTRALDALCRHLAVSLGIERFFMQPSASNERAVRSYRKAGFREATAGELAILKGISSPDAPDPFYMVRC</sequence>
<dbReference type="PANTHER" id="PTHR43441:SF2">
    <property type="entry name" value="FAMILY ACETYLTRANSFERASE, PUTATIVE (AFU_ORTHOLOGUE AFUA_7G00850)-RELATED"/>
    <property type="match status" value="1"/>
</dbReference>
<protein>
    <submittedName>
        <fullName evidence="2">GNAT family N-acetyltransferase</fullName>
        <ecNumber evidence="2">2.3.-.-</ecNumber>
    </submittedName>
</protein>
<proteinExistence type="predicted"/>
<keyword evidence="3" id="KW-1185">Reference proteome</keyword>
<dbReference type="EMBL" id="JBHRYR010000003">
    <property type="protein sequence ID" value="MFC3852898.1"/>
    <property type="molecule type" value="Genomic_DNA"/>
</dbReference>
<keyword evidence="2" id="KW-0012">Acyltransferase</keyword>
<dbReference type="Gene3D" id="3.40.630.30">
    <property type="match status" value="1"/>
</dbReference>
<dbReference type="GO" id="GO:0016746">
    <property type="term" value="F:acyltransferase activity"/>
    <property type="evidence" value="ECO:0007669"/>
    <property type="project" value="UniProtKB-KW"/>
</dbReference>
<dbReference type="RefSeq" id="WP_380695538.1">
    <property type="nucleotide sequence ID" value="NZ_JBHRYR010000003.1"/>
</dbReference>
<dbReference type="CDD" id="cd04301">
    <property type="entry name" value="NAT_SF"/>
    <property type="match status" value="1"/>
</dbReference>
<dbReference type="InterPro" id="IPR051908">
    <property type="entry name" value="Ribosomal_N-acetyltransferase"/>
</dbReference>
<keyword evidence="2" id="KW-0808">Transferase</keyword>
<name>A0ABV7ZZX5_9GAMM</name>
<dbReference type="PROSITE" id="PS51186">
    <property type="entry name" value="GNAT"/>
    <property type="match status" value="1"/>
</dbReference>
<dbReference type="PANTHER" id="PTHR43441">
    <property type="entry name" value="RIBOSOMAL-PROTEIN-SERINE ACETYLTRANSFERASE"/>
    <property type="match status" value="1"/>
</dbReference>
<dbReference type="EC" id="2.3.-.-" evidence="2"/>
<accession>A0ABV7ZZX5</accession>